<evidence type="ECO:0000313" key="7">
    <source>
        <dbReference type="Proteomes" id="UP001476583"/>
    </source>
</evidence>
<comment type="cofactor">
    <cofactor evidence="3">
        <name>Zn(2+)</name>
        <dbReference type="ChEBI" id="CHEBI:29105"/>
    </cofactor>
    <text evidence="3">Binds 1 zinc ion per subunit.</text>
</comment>
<protein>
    <recommendedName>
        <fullName evidence="3">Small ribosomal subunit biogenesis GTPase RsgA</fullName>
        <ecNumber evidence="3">3.6.1.-</ecNumber>
    </recommendedName>
</protein>
<keyword evidence="3" id="KW-0479">Metal-binding</keyword>
<evidence type="ECO:0000259" key="5">
    <source>
        <dbReference type="PROSITE" id="PS51721"/>
    </source>
</evidence>
<feature type="binding site" evidence="3">
    <location>
        <begin position="217"/>
        <end position="225"/>
    </location>
    <ligand>
        <name>GTP</name>
        <dbReference type="ChEBI" id="CHEBI:37565"/>
    </ligand>
</feature>
<dbReference type="EC" id="3.6.1.-" evidence="3"/>
<dbReference type="InterPro" id="IPR027417">
    <property type="entry name" value="P-loop_NTPase"/>
</dbReference>
<keyword evidence="3" id="KW-0694">RNA-binding</keyword>
<name>A0ABZ2RGP6_ECTME</name>
<comment type="subcellular location">
    <subcellularLocation>
        <location evidence="3">Cytoplasm</location>
    </subcellularLocation>
</comment>
<feature type="binding site" evidence="3">
    <location>
        <position position="304"/>
    </location>
    <ligand>
        <name>Zn(2+)</name>
        <dbReference type="ChEBI" id="CHEBI:29105"/>
    </ligand>
</feature>
<dbReference type="NCBIfam" id="NF008931">
    <property type="entry name" value="PRK12288.1"/>
    <property type="match status" value="1"/>
</dbReference>
<dbReference type="InterPro" id="IPR030378">
    <property type="entry name" value="G_CP_dom"/>
</dbReference>
<keyword evidence="3" id="KW-0963">Cytoplasm</keyword>
<dbReference type="Pfam" id="PF03193">
    <property type="entry name" value="RsgA_GTPase"/>
    <property type="match status" value="1"/>
</dbReference>
<dbReference type="Gene3D" id="2.40.50.140">
    <property type="entry name" value="Nucleic acid-binding proteins"/>
    <property type="match status" value="1"/>
</dbReference>
<comment type="subunit">
    <text evidence="3">Monomer. Associates with 30S ribosomal subunit, binds 16S rRNA.</text>
</comment>
<evidence type="ECO:0000259" key="4">
    <source>
        <dbReference type="PROSITE" id="PS50936"/>
    </source>
</evidence>
<comment type="similarity">
    <text evidence="3">Belongs to the TRAFAC class YlqF/YawG GTPase family. RsgA subfamily.</text>
</comment>
<keyword evidence="3" id="KW-0699">rRNA-binding</keyword>
<feature type="binding site" evidence="3">
    <location>
        <begin position="163"/>
        <end position="166"/>
    </location>
    <ligand>
        <name>GTP</name>
        <dbReference type="ChEBI" id="CHEBI:37565"/>
    </ligand>
</feature>
<dbReference type="SUPFAM" id="SSF52540">
    <property type="entry name" value="P-loop containing nucleoside triphosphate hydrolases"/>
    <property type="match status" value="1"/>
</dbReference>
<dbReference type="HAMAP" id="MF_01820">
    <property type="entry name" value="GTPase_RsgA"/>
    <property type="match status" value="1"/>
</dbReference>
<dbReference type="PANTHER" id="PTHR32120:SF11">
    <property type="entry name" value="SMALL RIBOSOMAL SUBUNIT BIOGENESIS GTPASE RSGA 1, MITOCHONDRIAL-RELATED"/>
    <property type="match status" value="1"/>
</dbReference>
<keyword evidence="3" id="KW-0690">Ribosome biogenesis</keyword>
<accession>A0ABZ2RGP6</accession>
<dbReference type="EMBL" id="CP148074">
    <property type="protein sequence ID" value="WXL25211.1"/>
    <property type="molecule type" value="Genomic_DNA"/>
</dbReference>
<dbReference type="Gene3D" id="1.10.40.50">
    <property type="entry name" value="Probable gtpase engc, domain 3"/>
    <property type="match status" value="1"/>
</dbReference>
<dbReference type="InterPro" id="IPR012340">
    <property type="entry name" value="NA-bd_OB-fold"/>
</dbReference>
<dbReference type="NCBIfam" id="TIGR00157">
    <property type="entry name" value="ribosome small subunit-dependent GTPase A"/>
    <property type="match status" value="1"/>
</dbReference>
<evidence type="ECO:0000256" key="1">
    <source>
        <dbReference type="ARBA" id="ARBA00022741"/>
    </source>
</evidence>
<dbReference type="PANTHER" id="PTHR32120">
    <property type="entry name" value="SMALL RIBOSOMAL SUBUNIT BIOGENESIS GTPASE RSGA"/>
    <property type="match status" value="1"/>
</dbReference>
<gene>
    <name evidence="3 6" type="primary">rsgA</name>
    <name evidence="6" type="ORF">WG219_18195</name>
</gene>
<feature type="binding site" evidence="3">
    <location>
        <position position="299"/>
    </location>
    <ligand>
        <name>Zn(2+)</name>
        <dbReference type="ChEBI" id="CHEBI:29105"/>
    </ligand>
</feature>
<feature type="domain" description="CP-type G" evidence="5">
    <location>
        <begin position="116"/>
        <end position="275"/>
    </location>
</feature>
<evidence type="ECO:0000256" key="3">
    <source>
        <dbReference type="HAMAP-Rule" id="MF_01820"/>
    </source>
</evidence>
<feature type="binding site" evidence="3">
    <location>
        <position position="306"/>
    </location>
    <ligand>
        <name>Zn(2+)</name>
        <dbReference type="ChEBI" id="CHEBI:29105"/>
    </ligand>
</feature>
<dbReference type="PROSITE" id="PS50936">
    <property type="entry name" value="ENGC_GTPASE"/>
    <property type="match status" value="1"/>
</dbReference>
<keyword evidence="1 3" id="KW-0547">Nucleotide-binding</keyword>
<feature type="binding site" evidence="3">
    <location>
        <position position="312"/>
    </location>
    <ligand>
        <name>Zn(2+)</name>
        <dbReference type="ChEBI" id="CHEBI:29105"/>
    </ligand>
</feature>
<keyword evidence="3 6" id="KW-0378">Hydrolase</keyword>
<comment type="function">
    <text evidence="3">One of several proteins that assist in the late maturation steps of the functional core of the 30S ribosomal subunit. Helps release RbfA from mature subunits. May play a role in the assembly of ribosomal proteins into the subunit. Circularly permuted GTPase that catalyzes slow GTP hydrolysis, GTPase activity is stimulated by the 30S ribosomal subunit.</text>
</comment>
<dbReference type="GO" id="GO:0016787">
    <property type="term" value="F:hydrolase activity"/>
    <property type="evidence" value="ECO:0007669"/>
    <property type="project" value="UniProtKB-KW"/>
</dbReference>
<feature type="domain" description="EngC GTPase" evidence="4">
    <location>
        <begin position="124"/>
        <end position="273"/>
    </location>
</feature>
<reference evidence="6 7" key="1">
    <citation type="submission" date="2024-03" db="EMBL/GenBank/DDBJ databases">
        <title>Complete genome of BD2.</title>
        <authorList>
            <person name="Cao G."/>
        </authorList>
    </citation>
    <scope>NUCLEOTIDE SEQUENCE [LARGE SCALE GENOMIC DNA]</scope>
    <source>
        <strain evidence="6 7">BD2</strain>
    </source>
</reference>
<dbReference type="PROSITE" id="PS51721">
    <property type="entry name" value="G_CP"/>
    <property type="match status" value="1"/>
</dbReference>
<keyword evidence="2 3" id="KW-0342">GTP-binding</keyword>
<dbReference type="Gene3D" id="3.40.50.300">
    <property type="entry name" value="P-loop containing nucleotide triphosphate hydrolases"/>
    <property type="match status" value="1"/>
</dbReference>
<sequence>MAKRQLNRRQNWRIEKVQSERAARAAKRESQALQILEGGDLGPEQFGLVIAHFGVQVEVEALDGDLAGQVFRCHLRANLPSLVTGDKVVWRAGNQGIGVIVAQLPRNSELCRPDIRGQLKPVAANVDLLVIVFAPLPEPHANLIDRYLVAAEHAGIRPLLLLNKADLVDEQNGPALHEMLGVYRQLGYPLLEVSAHQGDGMEQLKKQLDGHVSVFVGQSGVGKSSLVNSLLPGVDTRVGALSELTGKGTHTTTTARLFHFPGGGELIDSPGIREFGLVHVSRDDVEAGFIEFSELIGRCRFRDCKHDREPGCALLKALEEGRVHPQRIASYRHIVASLPEPEYR</sequence>
<dbReference type="InterPro" id="IPR004881">
    <property type="entry name" value="Ribosome_biogen_GTPase_RsgA"/>
</dbReference>
<dbReference type="InterPro" id="IPR010914">
    <property type="entry name" value="RsgA_GTPase_dom"/>
</dbReference>
<proteinExistence type="inferred from homology"/>
<evidence type="ECO:0000256" key="2">
    <source>
        <dbReference type="ARBA" id="ARBA00023134"/>
    </source>
</evidence>
<keyword evidence="3" id="KW-0862">Zinc</keyword>
<evidence type="ECO:0000313" key="6">
    <source>
        <dbReference type="EMBL" id="WXL25211.1"/>
    </source>
</evidence>
<dbReference type="Proteomes" id="UP001476583">
    <property type="component" value="Chromosome"/>
</dbReference>
<dbReference type="CDD" id="cd01854">
    <property type="entry name" value="YjeQ_EngC"/>
    <property type="match status" value="1"/>
</dbReference>
<organism evidence="6 7">
    <name type="scientific">Ectopseudomonas mendocina</name>
    <name type="common">Pseudomonas mendocina</name>
    <dbReference type="NCBI Taxonomy" id="300"/>
    <lineage>
        <taxon>Bacteria</taxon>
        <taxon>Pseudomonadati</taxon>
        <taxon>Pseudomonadota</taxon>
        <taxon>Gammaproteobacteria</taxon>
        <taxon>Pseudomonadales</taxon>
        <taxon>Pseudomonadaceae</taxon>
        <taxon>Ectopseudomonas</taxon>
    </lineage>
</organism>
<keyword evidence="7" id="KW-1185">Reference proteome</keyword>